<proteinExistence type="predicted"/>
<reference evidence="2" key="1">
    <citation type="journal article" date="2015" name="Nature">
        <title>Complex archaea that bridge the gap between prokaryotes and eukaryotes.</title>
        <authorList>
            <person name="Spang A."/>
            <person name="Saw J.H."/>
            <person name="Jorgensen S.L."/>
            <person name="Zaremba-Niedzwiedzka K."/>
            <person name="Martijn J."/>
            <person name="Lind A.E."/>
            <person name="van Eijk R."/>
            <person name="Schleper C."/>
            <person name="Guy L."/>
            <person name="Ettema T.J."/>
        </authorList>
    </citation>
    <scope>NUCLEOTIDE SEQUENCE</scope>
</reference>
<evidence type="ECO:0008006" key="3">
    <source>
        <dbReference type="Google" id="ProtNLM"/>
    </source>
</evidence>
<dbReference type="EMBL" id="LAZR01000511">
    <property type="protein sequence ID" value="KKN66029.1"/>
    <property type="molecule type" value="Genomic_DNA"/>
</dbReference>
<feature type="compositionally biased region" description="Basic residues" evidence="1">
    <location>
        <begin position="1093"/>
        <end position="1110"/>
    </location>
</feature>
<dbReference type="AlphaFoldDB" id="A0A0F9SG48"/>
<evidence type="ECO:0000256" key="1">
    <source>
        <dbReference type="SAM" id="MobiDB-lite"/>
    </source>
</evidence>
<evidence type="ECO:0000313" key="2">
    <source>
        <dbReference type="EMBL" id="KKN66029.1"/>
    </source>
</evidence>
<protein>
    <recommendedName>
        <fullName evidence="3">Large polyvalent protein associated domain-containing protein</fullName>
    </recommendedName>
</protein>
<comment type="caution">
    <text evidence="2">The sequence shown here is derived from an EMBL/GenBank/DDBJ whole genome shotgun (WGS) entry which is preliminary data.</text>
</comment>
<name>A0A0F9SG48_9ZZZZ</name>
<feature type="region of interest" description="Disordered" evidence="1">
    <location>
        <begin position="1087"/>
        <end position="1110"/>
    </location>
</feature>
<sequence length="1110" mass="123675">MNIDQFRRRNPEYDAVPDAELASRFHSKYYANKMSFNDFANQIGVTVGPQERGFFAKMGEAYSRGKDSVLADIAVYDSAATGIGNEEEALRIRNDLQYVDRVDPISSSFLGDVIYGNTRVMGQWFQSGPKAVVGGAVGAVVGGAVGAGAAVVAGQLGPQVATPEELVTVPAAIRFGAKKGFQWGMRAGAGHFMYKQGTGAMYANMLDQGVPKEKALKIAGIAGIPYALVEVLQMSQFIKLGDVASKKALQEITKRTTTNIMKRLGIGYMKKLGTQVGEEVIQDVIEISAEDIAQVYSGYGIEVDATYLKQRVHRLLITAKESAKAMALLPLPGTAFNLSVEMAVTQNLMQEDSIDSMKHQGYRSAITEEQLADMDEDQRDAIAGASEAFDIEIDEALEMVQNFQHYDLALVSLNEETMKHDIEDARNAIDPVENTGEILGLSETNRFKKDWNKFKDFVAGYDIHSRRVSNILHSVDSTIGKEHRDAGTHPKAWKGVLNNLFWKGFRAATSLGAIKRMMATNKFRQAIDDSGITVDELFDKRKNAKYAIEVDGKKFSATEALEVYMAKFDKGKLRHLQVGNKMTTKQMNEVISQMDDKVVGLGDWMLQEYADGYESISKVYNAVTGNVLPQHEGYSRIFVDEKGRTKTIAYEDLVEQENSRRGVPKRDVKKGPVIPRKEKAVGQLRLDAISNFHENAMQVEWYKAVAPMAYKAGKIASDPEFQKRLDAKTRGWGTKVLQKWIQDIASERTTLETTYIGTVLNVLRKNSVVAALGFNVLSMMRQPLSTFIGIADDPRLIGKVIKNFAKDFYGDSAVMRDMVYAKSPTMRTRSMERELRVLAKSKTARDVLGRHIKLAEISLAPIKFMDQHTVVVVWKSAYELGIEDGMSETDAISYADGIVEKTQPMADIMDLPAFFRGSAWEKSFSTFQNQINKHYNYWRDDIVMARVRGEIGNAMVAYKVLFSLLFPAMLMGMINRGFAPPEEPKEVVQDIATYMVAPLFVVGSFASSIIQGYSNIRLPVGFGIANDMQRLAKDPTDPWKYASVAAKLKGIPFSQPQRSIKGIIALGDGETEDMRRLIWSKYALRKEQEKAAKKSSRRGRRGRRSTRRGR</sequence>
<gene>
    <name evidence="2" type="ORF">LCGC14_0475070</name>
</gene>
<organism evidence="2">
    <name type="scientific">marine sediment metagenome</name>
    <dbReference type="NCBI Taxonomy" id="412755"/>
    <lineage>
        <taxon>unclassified sequences</taxon>
        <taxon>metagenomes</taxon>
        <taxon>ecological metagenomes</taxon>
    </lineage>
</organism>
<accession>A0A0F9SG48</accession>